<dbReference type="EMBL" id="JACGCM010001620">
    <property type="protein sequence ID" value="KAF6152592.1"/>
    <property type="molecule type" value="Genomic_DNA"/>
</dbReference>
<dbReference type="AlphaFoldDB" id="A0A7J7MCM3"/>
<sequence>MTSLIDWLIHVREGVEKKYGVSFAKEREARAYMTGPDHGIHPLANAAGKGLKTHLREAYEERVQSKMMSLQTRYFGNQSLSLSTPIPVPPTFHRITLEEVEEAEDDYHQMWLFHYMVLFATHPQACLQMLVEDAVATEDEKAGKSSEKYCRYPGKDLGVVMVEVVLRLQWLRRWWGLQRSGGINFVLYLTPVPFLRL</sequence>
<evidence type="ECO:0000313" key="2">
    <source>
        <dbReference type="Proteomes" id="UP000541444"/>
    </source>
</evidence>
<keyword evidence="2" id="KW-1185">Reference proteome</keyword>
<accession>A0A7J7MCM3</accession>
<protein>
    <submittedName>
        <fullName evidence="1">Uncharacterized protein</fullName>
    </submittedName>
</protein>
<organism evidence="1 2">
    <name type="scientific">Kingdonia uniflora</name>
    <dbReference type="NCBI Taxonomy" id="39325"/>
    <lineage>
        <taxon>Eukaryota</taxon>
        <taxon>Viridiplantae</taxon>
        <taxon>Streptophyta</taxon>
        <taxon>Embryophyta</taxon>
        <taxon>Tracheophyta</taxon>
        <taxon>Spermatophyta</taxon>
        <taxon>Magnoliopsida</taxon>
        <taxon>Ranunculales</taxon>
        <taxon>Circaeasteraceae</taxon>
        <taxon>Kingdonia</taxon>
    </lineage>
</organism>
<name>A0A7J7MCM3_9MAGN</name>
<comment type="caution">
    <text evidence="1">The sequence shown here is derived from an EMBL/GenBank/DDBJ whole genome shotgun (WGS) entry which is preliminary data.</text>
</comment>
<proteinExistence type="predicted"/>
<gene>
    <name evidence="1" type="ORF">GIB67_013039</name>
</gene>
<dbReference type="Proteomes" id="UP000541444">
    <property type="component" value="Unassembled WGS sequence"/>
</dbReference>
<reference evidence="1 2" key="1">
    <citation type="journal article" date="2020" name="IScience">
        <title>Genome Sequencing of the Endangered Kingdonia uniflora (Circaeasteraceae, Ranunculales) Reveals Potential Mechanisms of Evolutionary Specialization.</title>
        <authorList>
            <person name="Sun Y."/>
            <person name="Deng T."/>
            <person name="Zhang A."/>
            <person name="Moore M.J."/>
            <person name="Landis J.B."/>
            <person name="Lin N."/>
            <person name="Zhang H."/>
            <person name="Zhang X."/>
            <person name="Huang J."/>
            <person name="Zhang X."/>
            <person name="Sun H."/>
            <person name="Wang H."/>
        </authorList>
    </citation>
    <scope>NUCLEOTIDE SEQUENCE [LARGE SCALE GENOMIC DNA]</scope>
    <source>
        <strain evidence="1">TB1705</strain>
        <tissue evidence="1">Leaf</tissue>
    </source>
</reference>
<evidence type="ECO:0000313" key="1">
    <source>
        <dbReference type="EMBL" id="KAF6152592.1"/>
    </source>
</evidence>
<dbReference type="OrthoDB" id="1901244at2759"/>